<dbReference type="PANTHER" id="PTHR12835">
    <property type="entry name" value="BIOTIN PROTEIN LIGASE"/>
    <property type="match status" value="1"/>
</dbReference>
<dbReference type="NCBIfam" id="TIGR00121">
    <property type="entry name" value="birA_ligase"/>
    <property type="match status" value="1"/>
</dbReference>
<keyword evidence="4" id="KW-1185">Reference proteome</keyword>
<name>A0ABS1BF75_9SPHI</name>
<protein>
    <submittedName>
        <fullName evidence="3">Biotin--[acetyl-CoA-carboxylase] ligase</fullName>
        <ecNumber evidence="3">6.3.4.15</ecNumber>
    </submittedName>
</protein>
<accession>A0ABS1BF75</accession>
<dbReference type="InterPro" id="IPR004143">
    <property type="entry name" value="BPL_LPL_catalytic"/>
</dbReference>
<comment type="caution">
    <text evidence="3">The sequence shown here is derived from an EMBL/GenBank/DDBJ whole genome shotgun (WGS) entry which is preliminary data.</text>
</comment>
<dbReference type="SUPFAM" id="SSF55681">
    <property type="entry name" value="Class II aaRS and biotin synthetases"/>
    <property type="match status" value="1"/>
</dbReference>
<evidence type="ECO:0000313" key="4">
    <source>
        <dbReference type="Proteomes" id="UP000660024"/>
    </source>
</evidence>
<dbReference type="PROSITE" id="PS51733">
    <property type="entry name" value="BPL_LPL_CATALYTIC"/>
    <property type="match status" value="1"/>
</dbReference>
<dbReference type="InterPro" id="IPR004408">
    <property type="entry name" value="Biotin_CoA_COase_ligase"/>
</dbReference>
<dbReference type="EC" id="6.3.4.15" evidence="3"/>
<dbReference type="InterPro" id="IPR045864">
    <property type="entry name" value="aa-tRNA-synth_II/BPL/LPL"/>
</dbReference>
<dbReference type="Pfam" id="PF03099">
    <property type="entry name" value="BPL_LplA_LipB"/>
    <property type="match status" value="1"/>
</dbReference>
<sequence length="256" mass="28775">MQNNTFLTLFVGQTIVKLSAVNSTNTYVKDLLSNSKPLLEGTVIMADHQFAGRGQSNNVWESKAGENLTFSIYLRPVFLAVNHQFELNKAICLGILDGLIPLLGDACKIKWPNDIYYHYKKIGGILIENITKGYQLKESIVGIGLNINQKEFGELSHRASSLSKILHQNYDLADLLAQICKTIEKRYLQLKAGKLDLLNADYLSHLLRINKPGLFKIDGKEIIATIKDVGANGHLRLIIDNDIKEFDLKELTFIFD</sequence>
<proteinExistence type="predicted"/>
<reference evidence="3 4" key="1">
    <citation type="submission" date="2020-12" db="EMBL/GenBank/DDBJ databases">
        <title>Bacterial novel species Pedobacter sp. SD-b isolated from soil.</title>
        <authorList>
            <person name="Jung H.-Y."/>
        </authorList>
    </citation>
    <scope>NUCLEOTIDE SEQUENCE [LARGE SCALE GENOMIC DNA]</scope>
    <source>
        <strain evidence="3 4">SD-b</strain>
    </source>
</reference>
<feature type="domain" description="BPL/LPL catalytic" evidence="2">
    <location>
        <begin position="1"/>
        <end position="191"/>
    </location>
</feature>
<evidence type="ECO:0000259" key="2">
    <source>
        <dbReference type="PROSITE" id="PS51733"/>
    </source>
</evidence>
<evidence type="ECO:0000313" key="3">
    <source>
        <dbReference type="EMBL" id="MBK0381511.1"/>
    </source>
</evidence>
<dbReference type="RefSeq" id="WP_200584032.1">
    <property type="nucleotide sequence ID" value="NZ_JAEHFY010000001.1"/>
</dbReference>
<evidence type="ECO:0000256" key="1">
    <source>
        <dbReference type="ARBA" id="ARBA00022598"/>
    </source>
</evidence>
<keyword evidence="1 3" id="KW-0436">Ligase</keyword>
<dbReference type="Gene3D" id="3.30.930.10">
    <property type="entry name" value="Bira Bifunctional Protein, Domain 2"/>
    <property type="match status" value="1"/>
</dbReference>
<dbReference type="GO" id="GO:0004077">
    <property type="term" value="F:biotin--[biotin carboxyl-carrier protein] ligase activity"/>
    <property type="evidence" value="ECO:0007669"/>
    <property type="project" value="UniProtKB-EC"/>
</dbReference>
<dbReference type="CDD" id="cd16442">
    <property type="entry name" value="BPL"/>
    <property type="match status" value="1"/>
</dbReference>
<gene>
    <name evidence="3" type="ORF">I5M32_00940</name>
</gene>
<dbReference type="EMBL" id="JAEHFY010000001">
    <property type="protein sequence ID" value="MBK0381511.1"/>
    <property type="molecule type" value="Genomic_DNA"/>
</dbReference>
<organism evidence="3 4">
    <name type="scientific">Pedobacter segetis</name>
    <dbReference type="NCBI Taxonomy" id="2793069"/>
    <lineage>
        <taxon>Bacteria</taxon>
        <taxon>Pseudomonadati</taxon>
        <taxon>Bacteroidota</taxon>
        <taxon>Sphingobacteriia</taxon>
        <taxon>Sphingobacteriales</taxon>
        <taxon>Sphingobacteriaceae</taxon>
        <taxon>Pedobacter</taxon>
    </lineage>
</organism>
<dbReference type="Proteomes" id="UP000660024">
    <property type="component" value="Unassembled WGS sequence"/>
</dbReference>
<dbReference type="PANTHER" id="PTHR12835:SF5">
    <property type="entry name" value="BIOTIN--PROTEIN LIGASE"/>
    <property type="match status" value="1"/>
</dbReference>